<accession>A0AAD8B6I6</accession>
<comment type="caution">
    <text evidence="1">The sequence shown here is derived from an EMBL/GenBank/DDBJ whole genome shotgun (WGS) entry which is preliminary data.</text>
</comment>
<evidence type="ECO:0000313" key="1">
    <source>
        <dbReference type="EMBL" id="KAK0048958.1"/>
    </source>
</evidence>
<reference evidence="1" key="2">
    <citation type="submission" date="2023-04" db="EMBL/GenBank/DDBJ databases">
        <authorList>
            <person name="Bu L."/>
            <person name="Lu L."/>
            <person name="Laidemitt M.R."/>
            <person name="Zhang S.M."/>
            <person name="Mutuku M."/>
            <person name="Mkoji G."/>
            <person name="Steinauer M."/>
            <person name="Loker E.S."/>
        </authorList>
    </citation>
    <scope>NUCLEOTIDE SEQUENCE</scope>
    <source>
        <strain evidence="1">KasaAsao</strain>
        <tissue evidence="1">Whole Snail</tissue>
    </source>
</reference>
<name>A0AAD8B6I6_BIOPF</name>
<dbReference type="EMBL" id="JASAOG010000131">
    <property type="protein sequence ID" value="KAK0048958.1"/>
    <property type="molecule type" value="Genomic_DNA"/>
</dbReference>
<dbReference type="Proteomes" id="UP001233172">
    <property type="component" value="Unassembled WGS sequence"/>
</dbReference>
<evidence type="ECO:0000313" key="2">
    <source>
        <dbReference type="Proteomes" id="UP001233172"/>
    </source>
</evidence>
<keyword evidence="2" id="KW-1185">Reference proteome</keyword>
<reference evidence="1" key="1">
    <citation type="journal article" date="2023" name="PLoS Negl. Trop. Dis.">
        <title>A genome sequence for Biomphalaria pfeifferi, the major vector snail for the human-infecting parasite Schistosoma mansoni.</title>
        <authorList>
            <person name="Bu L."/>
            <person name="Lu L."/>
            <person name="Laidemitt M.R."/>
            <person name="Zhang S.M."/>
            <person name="Mutuku M."/>
            <person name="Mkoji G."/>
            <person name="Steinauer M."/>
            <person name="Loker E.S."/>
        </authorList>
    </citation>
    <scope>NUCLEOTIDE SEQUENCE</scope>
    <source>
        <strain evidence="1">KasaAsao</strain>
    </source>
</reference>
<sequence>NCNRDYKSYNIASGSAININTKPGLVNMAIRSNLSIEVLRDCSTCERSADVQMLWHPIVWLHSSRFTGHLVSRRC</sequence>
<gene>
    <name evidence="1" type="ORF">Bpfe_021543</name>
</gene>
<dbReference type="AlphaFoldDB" id="A0AAD8B6I6"/>
<protein>
    <submittedName>
        <fullName evidence="1">Uncharacterized protein</fullName>
    </submittedName>
</protein>
<proteinExistence type="predicted"/>
<feature type="non-terminal residue" evidence="1">
    <location>
        <position position="1"/>
    </location>
</feature>
<organism evidence="1 2">
    <name type="scientific">Biomphalaria pfeifferi</name>
    <name type="common">Bloodfluke planorb</name>
    <name type="synonym">Freshwater snail</name>
    <dbReference type="NCBI Taxonomy" id="112525"/>
    <lineage>
        <taxon>Eukaryota</taxon>
        <taxon>Metazoa</taxon>
        <taxon>Spiralia</taxon>
        <taxon>Lophotrochozoa</taxon>
        <taxon>Mollusca</taxon>
        <taxon>Gastropoda</taxon>
        <taxon>Heterobranchia</taxon>
        <taxon>Euthyneura</taxon>
        <taxon>Panpulmonata</taxon>
        <taxon>Hygrophila</taxon>
        <taxon>Lymnaeoidea</taxon>
        <taxon>Planorbidae</taxon>
        <taxon>Biomphalaria</taxon>
    </lineage>
</organism>